<dbReference type="InterPro" id="IPR002762">
    <property type="entry name" value="CbiX-like"/>
</dbReference>
<dbReference type="RefSeq" id="WP_244710261.1">
    <property type="nucleotide sequence ID" value="NZ_CP095073.1"/>
</dbReference>
<evidence type="ECO:0000313" key="3">
    <source>
        <dbReference type="EMBL" id="UOQ44364.1"/>
    </source>
</evidence>
<keyword evidence="1" id="KW-0479">Metal-binding</keyword>
<protein>
    <submittedName>
        <fullName evidence="3">Sirohydrochlorin chelatase</fullName>
    </submittedName>
</protein>
<accession>A0ABY4EIP5</accession>
<evidence type="ECO:0000256" key="2">
    <source>
        <dbReference type="ARBA" id="ARBA00023239"/>
    </source>
</evidence>
<dbReference type="Gene3D" id="3.40.50.1400">
    <property type="match status" value="2"/>
</dbReference>
<dbReference type="Pfam" id="PF01903">
    <property type="entry name" value="CbiX"/>
    <property type="match status" value="2"/>
</dbReference>
<organism evidence="3 4">
    <name type="scientific">Halobacillus salinarum</name>
    <dbReference type="NCBI Taxonomy" id="2932257"/>
    <lineage>
        <taxon>Bacteria</taxon>
        <taxon>Bacillati</taxon>
        <taxon>Bacillota</taxon>
        <taxon>Bacilli</taxon>
        <taxon>Bacillales</taxon>
        <taxon>Bacillaceae</taxon>
        <taxon>Halobacillus</taxon>
    </lineage>
</organism>
<reference evidence="3 4" key="1">
    <citation type="submission" date="2022-04" db="EMBL/GenBank/DDBJ databases">
        <title>Halobacillus sp. isolated from saltern.</title>
        <authorList>
            <person name="Won M."/>
            <person name="Lee C.-M."/>
            <person name="Woen H.-Y."/>
            <person name="Kwon S.-W."/>
        </authorList>
    </citation>
    <scope>NUCLEOTIDE SEQUENCE [LARGE SCALE GENOMIC DNA]</scope>
    <source>
        <strain evidence="3 4">SSBR10-3</strain>
    </source>
</reference>
<dbReference type="SUPFAM" id="SSF53800">
    <property type="entry name" value="Chelatase"/>
    <property type="match status" value="1"/>
</dbReference>
<proteinExistence type="predicted"/>
<dbReference type="PANTHER" id="PTHR33542:SF3">
    <property type="entry name" value="SIROHYDROCHLORIN FERROCHELATASE, CHLOROPLASTIC"/>
    <property type="match status" value="1"/>
</dbReference>
<evidence type="ECO:0000313" key="4">
    <source>
        <dbReference type="Proteomes" id="UP000831787"/>
    </source>
</evidence>
<dbReference type="Proteomes" id="UP000831787">
    <property type="component" value="Chromosome"/>
</dbReference>
<dbReference type="EMBL" id="CP095073">
    <property type="protein sequence ID" value="UOQ44364.1"/>
    <property type="molecule type" value="Genomic_DNA"/>
</dbReference>
<gene>
    <name evidence="3" type="ORF">MUN89_21490</name>
</gene>
<keyword evidence="4" id="KW-1185">Reference proteome</keyword>
<dbReference type="PANTHER" id="PTHR33542">
    <property type="entry name" value="SIROHYDROCHLORIN FERROCHELATASE, CHLOROPLASTIC"/>
    <property type="match status" value="1"/>
</dbReference>
<name>A0ABY4EIP5_9BACI</name>
<keyword evidence="2" id="KW-0456">Lyase</keyword>
<sequence>MTYPLQGVLYVSHGSRVEAAKQEALKFIDLLKHQVDAPLQEGCFLEIAEPNIHTAVEKLAAEGATNIAVVPLLLLDAGHYYKDIPAELNEIKAEYPNLTFTYGKPLGVQDRLVDILAERMKEAKEPIHENARILLVGRGSRNPKTRRDMEEIGERLKAKTNISHLDICFLAALKPSFEQALAQLEKVDSQQVFIVPYLWFTGVLIQSMRKKVDELGERYVFCEYLGHHPFIQEAAVDRVQEALDTKGNL</sequence>
<dbReference type="CDD" id="cd03416">
    <property type="entry name" value="CbiX_SirB_N"/>
    <property type="match status" value="1"/>
</dbReference>
<dbReference type="InterPro" id="IPR050963">
    <property type="entry name" value="Sirohydro_Cobaltochel/CbiX"/>
</dbReference>
<dbReference type="CDD" id="cd03414">
    <property type="entry name" value="CbiX_SirB_C"/>
    <property type="match status" value="1"/>
</dbReference>
<evidence type="ECO:0000256" key="1">
    <source>
        <dbReference type="ARBA" id="ARBA00022723"/>
    </source>
</evidence>